<gene>
    <name evidence="3" type="ORF">X975_01801</name>
</gene>
<dbReference type="OMA" id="MEISWNG"/>
<dbReference type="AlphaFoldDB" id="A0A087U8Z8"/>
<dbReference type="InterPro" id="IPR036397">
    <property type="entry name" value="RNaseH_sf"/>
</dbReference>
<dbReference type="InterPro" id="IPR032135">
    <property type="entry name" value="DUF4817"/>
</dbReference>
<organism evidence="3 4">
    <name type="scientific">Stegodyphus mimosarum</name>
    <name type="common">African social velvet spider</name>
    <dbReference type="NCBI Taxonomy" id="407821"/>
    <lineage>
        <taxon>Eukaryota</taxon>
        <taxon>Metazoa</taxon>
        <taxon>Ecdysozoa</taxon>
        <taxon>Arthropoda</taxon>
        <taxon>Chelicerata</taxon>
        <taxon>Arachnida</taxon>
        <taxon>Araneae</taxon>
        <taxon>Araneomorphae</taxon>
        <taxon>Entelegynae</taxon>
        <taxon>Eresoidea</taxon>
        <taxon>Eresidae</taxon>
        <taxon>Stegodyphus</taxon>
    </lineage>
</organism>
<evidence type="ECO:0000313" key="3">
    <source>
        <dbReference type="EMBL" id="KFM73837.1"/>
    </source>
</evidence>
<reference evidence="3 4" key="1">
    <citation type="submission" date="2013-11" db="EMBL/GenBank/DDBJ databases">
        <title>Genome sequencing of Stegodyphus mimosarum.</title>
        <authorList>
            <person name="Bechsgaard J."/>
        </authorList>
    </citation>
    <scope>NUCLEOTIDE SEQUENCE [LARGE SCALE GENOMIC DNA]</scope>
</reference>
<feature type="non-terminal residue" evidence="3">
    <location>
        <position position="278"/>
    </location>
</feature>
<feature type="compositionally biased region" description="Polar residues" evidence="1">
    <location>
        <begin position="63"/>
        <end position="79"/>
    </location>
</feature>
<dbReference type="EMBL" id="KK118783">
    <property type="protein sequence ID" value="KFM73837.1"/>
    <property type="molecule type" value="Genomic_DNA"/>
</dbReference>
<evidence type="ECO:0000313" key="4">
    <source>
        <dbReference type="Proteomes" id="UP000054359"/>
    </source>
</evidence>
<name>A0A087U8Z8_STEMI</name>
<dbReference type="STRING" id="407821.A0A087U8Z8"/>
<sequence>MAGIRFNFEERKFVLKCYWKTEDISEVRRCFRTECQRDAPARLTSTRLRHTFEEEGTVKDVYQNHSGRLRSSTNPTRQRGVNERFHQSPRKSVRQAARKTGVPKSCVDRILKRIQWRNFIPRLVHALNDDAFDRRLEFSEWYQAKCAEDNQFPYRIVWSDEATFNLNGLVKRNNCTYWGPNNSSYDMNGANYPNLLRESVTPHIQEMFGNEKWYFQQEEAPPHYHRDVRAYLDSHLPNRWVGRRRSIEYPPHSPDLNPLDFFCGGMLNTMFTSQDQLQ</sequence>
<evidence type="ECO:0000259" key="2">
    <source>
        <dbReference type="Pfam" id="PF16087"/>
    </source>
</evidence>
<dbReference type="Pfam" id="PF16087">
    <property type="entry name" value="DUF4817"/>
    <property type="match status" value="1"/>
</dbReference>
<dbReference type="Gene3D" id="3.30.420.10">
    <property type="entry name" value="Ribonuclease H-like superfamily/Ribonuclease H"/>
    <property type="match status" value="1"/>
</dbReference>
<dbReference type="GO" id="GO:0003676">
    <property type="term" value="F:nucleic acid binding"/>
    <property type="evidence" value="ECO:0007669"/>
    <property type="project" value="InterPro"/>
</dbReference>
<accession>A0A087U8Z8</accession>
<protein>
    <recommendedName>
        <fullName evidence="2">DUF4817 domain-containing protein</fullName>
    </recommendedName>
</protein>
<feature type="domain" description="DUF4817" evidence="2">
    <location>
        <begin position="8"/>
        <end position="58"/>
    </location>
</feature>
<feature type="compositionally biased region" description="Basic residues" evidence="1">
    <location>
        <begin position="87"/>
        <end position="97"/>
    </location>
</feature>
<dbReference type="PANTHER" id="PTHR47326">
    <property type="entry name" value="TRANSPOSABLE ELEMENT TC3 TRANSPOSASE-LIKE PROTEIN"/>
    <property type="match status" value="1"/>
</dbReference>
<proteinExistence type="predicted"/>
<dbReference type="PANTHER" id="PTHR47326:SF1">
    <property type="entry name" value="HTH PSQ-TYPE DOMAIN-CONTAINING PROTEIN"/>
    <property type="match status" value="1"/>
</dbReference>
<keyword evidence="4" id="KW-1185">Reference proteome</keyword>
<dbReference type="OrthoDB" id="6411459at2759"/>
<evidence type="ECO:0000256" key="1">
    <source>
        <dbReference type="SAM" id="MobiDB-lite"/>
    </source>
</evidence>
<feature type="region of interest" description="Disordered" evidence="1">
    <location>
        <begin position="63"/>
        <end position="98"/>
    </location>
</feature>
<dbReference type="Proteomes" id="UP000054359">
    <property type="component" value="Unassembled WGS sequence"/>
</dbReference>